<name>A0A1M6IBK2_9FIRM</name>
<dbReference type="InterPro" id="IPR009577">
    <property type="entry name" value="Sm_multidrug_ex"/>
</dbReference>
<evidence type="ECO:0000313" key="3">
    <source>
        <dbReference type="Proteomes" id="UP000184052"/>
    </source>
</evidence>
<dbReference type="STRING" id="1121476.SAMN02745751_02268"/>
<dbReference type="Proteomes" id="UP000184052">
    <property type="component" value="Unassembled WGS sequence"/>
</dbReference>
<keyword evidence="1" id="KW-0472">Membrane</keyword>
<protein>
    <submittedName>
        <fullName evidence="2">Uncharacterized membrane protein</fullName>
    </submittedName>
</protein>
<dbReference type="PANTHER" id="PTHR36007">
    <property type="entry name" value="TRANSPORT PROTEIN-RELATED"/>
    <property type="match status" value="1"/>
</dbReference>
<keyword evidence="3" id="KW-1185">Reference proteome</keyword>
<evidence type="ECO:0000256" key="1">
    <source>
        <dbReference type="SAM" id="Phobius"/>
    </source>
</evidence>
<sequence>MNFIVENFSSEAAVFILAMLPISELRGAIPLGIGLGIDPWKCYFIAVAGNMIVVPVLLKIFRPLIRFIARTRLLRKTAGKIVEKVDKNAKKVLKYELIGLFLLVAVPLPTTGAWTGCGVASFLKLDYKKSLGFISLGIMAAGLIVMALSFVGFGIVG</sequence>
<organism evidence="2 3">
    <name type="scientific">Dethiosulfatibacter aminovorans DSM 17477</name>
    <dbReference type="NCBI Taxonomy" id="1121476"/>
    <lineage>
        <taxon>Bacteria</taxon>
        <taxon>Bacillati</taxon>
        <taxon>Bacillota</taxon>
        <taxon>Tissierellia</taxon>
        <taxon>Dethiosulfatibacter</taxon>
    </lineage>
</organism>
<feature type="transmembrane region" description="Helical" evidence="1">
    <location>
        <begin position="12"/>
        <end position="37"/>
    </location>
</feature>
<dbReference type="PANTHER" id="PTHR36007:SF2">
    <property type="entry name" value="TRANSPORT PROTEIN-RELATED"/>
    <property type="match status" value="1"/>
</dbReference>
<feature type="transmembrane region" description="Helical" evidence="1">
    <location>
        <begin position="133"/>
        <end position="156"/>
    </location>
</feature>
<accession>A0A1M6IBK2</accession>
<dbReference type="AlphaFoldDB" id="A0A1M6IBK2"/>
<reference evidence="2 3" key="1">
    <citation type="submission" date="2016-11" db="EMBL/GenBank/DDBJ databases">
        <authorList>
            <person name="Jaros S."/>
            <person name="Januszkiewicz K."/>
            <person name="Wedrychowicz H."/>
        </authorList>
    </citation>
    <scope>NUCLEOTIDE SEQUENCE [LARGE SCALE GENOMIC DNA]</scope>
    <source>
        <strain evidence="2 3">DSM 17477</strain>
    </source>
</reference>
<gene>
    <name evidence="2" type="ORF">SAMN02745751_02268</name>
</gene>
<evidence type="ECO:0000313" key="2">
    <source>
        <dbReference type="EMBL" id="SHJ31706.1"/>
    </source>
</evidence>
<keyword evidence="1" id="KW-0812">Transmembrane</keyword>
<dbReference type="Pfam" id="PF06695">
    <property type="entry name" value="Sm_multidrug_ex"/>
    <property type="match status" value="1"/>
</dbReference>
<dbReference type="OrthoDB" id="360192at2"/>
<feature type="transmembrane region" description="Helical" evidence="1">
    <location>
        <begin position="97"/>
        <end position="121"/>
    </location>
</feature>
<feature type="transmembrane region" description="Helical" evidence="1">
    <location>
        <begin position="43"/>
        <end position="65"/>
    </location>
</feature>
<proteinExistence type="predicted"/>
<keyword evidence="1" id="KW-1133">Transmembrane helix</keyword>
<dbReference type="RefSeq" id="WP_073049695.1">
    <property type="nucleotide sequence ID" value="NZ_FQZL01000016.1"/>
</dbReference>
<dbReference type="EMBL" id="FQZL01000016">
    <property type="protein sequence ID" value="SHJ31706.1"/>
    <property type="molecule type" value="Genomic_DNA"/>
</dbReference>